<reference evidence="1 2" key="1">
    <citation type="submission" date="2020-08" db="EMBL/GenBank/DDBJ databases">
        <title>Genomic Encyclopedia of Type Strains, Phase IV (KMG-IV): sequencing the most valuable type-strain genomes for metagenomic binning, comparative biology and taxonomic classification.</title>
        <authorList>
            <person name="Goeker M."/>
        </authorList>
    </citation>
    <scope>NUCLEOTIDE SEQUENCE [LARGE SCALE GENOMIC DNA]</scope>
    <source>
        <strain evidence="1 2">DSM 100211</strain>
    </source>
</reference>
<accession>A0A7W6GI02</accession>
<protein>
    <submittedName>
        <fullName evidence="1">Plasmid stabilization system protein ParE</fullName>
    </submittedName>
</protein>
<name>A0A7W6GI02_9HYPH</name>
<dbReference type="Proteomes" id="UP000574761">
    <property type="component" value="Unassembled WGS sequence"/>
</dbReference>
<dbReference type="RefSeq" id="WP_183801884.1">
    <property type="nucleotide sequence ID" value="NZ_JACIEE010000003.1"/>
</dbReference>
<proteinExistence type="predicted"/>
<gene>
    <name evidence="1" type="ORF">GGQ64_001645</name>
</gene>
<keyword evidence="2" id="KW-1185">Reference proteome</keyword>
<dbReference type="EMBL" id="JACIEE010000003">
    <property type="protein sequence ID" value="MBB3976456.1"/>
    <property type="molecule type" value="Genomic_DNA"/>
</dbReference>
<comment type="caution">
    <text evidence="1">The sequence shown here is derived from an EMBL/GenBank/DDBJ whole genome shotgun (WGS) entry which is preliminary data.</text>
</comment>
<evidence type="ECO:0000313" key="2">
    <source>
        <dbReference type="Proteomes" id="UP000574761"/>
    </source>
</evidence>
<dbReference type="AlphaFoldDB" id="A0A7W6GI02"/>
<dbReference type="Gene3D" id="3.30.2310.20">
    <property type="entry name" value="RelE-like"/>
    <property type="match status" value="1"/>
</dbReference>
<evidence type="ECO:0000313" key="1">
    <source>
        <dbReference type="EMBL" id="MBB3976456.1"/>
    </source>
</evidence>
<organism evidence="1 2">
    <name type="scientific">Mycoplana azooxidifex</name>
    <dbReference type="NCBI Taxonomy" id="1636188"/>
    <lineage>
        <taxon>Bacteria</taxon>
        <taxon>Pseudomonadati</taxon>
        <taxon>Pseudomonadota</taxon>
        <taxon>Alphaproteobacteria</taxon>
        <taxon>Hyphomicrobiales</taxon>
        <taxon>Rhizobiaceae</taxon>
        <taxon>Mycoplana</taxon>
    </lineage>
</organism>
<dbReference type="InterPro" id="IPR035093">
    <property type="entry name" value="RelE/ParE_toxin_dom_sf"/>
</dbReference>
<sequence>MAYKVIRSKDNDRDLNLIFRHLVDSHVALGATLSDAFQTAIRRVDALKKDVRALALAPHQGSLHPDIRPGLRHVTKNRAIIYFHVDDTAEIIRVIAVFFGGQDHQRHMLKRLLQPED</sequence>